<proteinExistence type="predicted"/>
<dbReference type="Proteomes" id="UP001374579">
    <property type="component" value="Unassembled WGS sequence"/>
</dbReference>
<evidence type="ECO:0000256" key="2">
    <source>
        <dbReference type="SAM" id="SignalP"/>
    </source>
</evidence>
<feature type="transmembrane region" description="Helical" evidence="1">
    <location>
        <begin position="79"/>
        <end position="101"/>
    </location>
</feature>
<dbReference type="EMBL" id="JBAMIC010000013">
    <property type="protein sequence ID" value="KAK7097183.1"/>
    <property type="molecule type" value="Genomic_DNA"/>
</dbReference>
<comment type="caution">
    <text evidence="3">The sequence shown here is derived from an EMBL/GenBank/DDBJ whole genome shotgun (WGS) entry which is preliminary data.</text>
</comment>
<reference evidence="3 4" key="1">
    <citation type="submission" date="2024-02" db="EMBL/GenBank/DDBJ databases">
        <title>Chromosome-scale genome assembly of the rough periwinkle Littorina saxatilis.</title>
        <authorList>
            <person name="De Jode A."/>
            <person name="Faria R."/>
            <person name="Formenti G."/>
            <person name="Sims Y."/>
            <person name="Smith T.P."/>
            <person name="Tracey A."/>
            <person name="Wood J.M.D."/>
            <person name="Zagrodzka Z.B."/>
            <person name="Johannesson K."/>
            <person name="Butlin R.K."/>
            <person name="Leder E.H."/>
        </authorList>
    </citation>
    <scope>NUCLEOTIDE SEQUENCE [LARGE SCALE GENOMIC DNA]</scope>
    <source>
        <strain evidence="3">Snail1</strain>
        <tissue evidence="3">Muscle</tissue>
    </source>
</reference>
<gene>
    <name evidence="3" type="ORF">V1264_004197</name>
</gene>
<feature type="signal peptide" evidence="2">
    <location>
        <begin position="1"/>
        <end position="26"/>
    </location>
</feature>
<name>A0AAN9B1K0_9CAEN</name>
<evidence type="ECO:0000313" key="3">
    <source>
        <dbReference type="EMBL" id="KAK7097183.1"/>
    </source>
</evidence>
<evidence type="ECO:0000256" key="1">
    <source>
        <dbReference type="SAM" id="Phobius"/>
    </source>
</evidence>
<feature type="chain" id="PRO_5043018820" evidence="2">
    <location>
        <begin position="27"/>
        <end position="137"/>
    </location>
</feature>
<sequence length="137" mass="15166">MTSECKTAVTLVTMATLLSSVAEVKGILQSTRANDTSLVNYTVLNNTSATEATHHNVTSPTTMTSRVPDWNDQSLDQAIFIYVIAGMCLVILVMILCKYVLCQRHLRSLSRKTSQDFGAREKMFRNMTDSGMVLVPD</sequence>
<keyword evidence="2" id="KW-0732">Signal</keyword>
<keyword evidence="1" id="KW-1133">Transmembrane helix</keyword>
<accession>A0AAN9B1K0</accession>
<evidence type="ECO:0000313" key="4">
    <source>
        <dbReference type="Proteomes" id="UP001374579"/>
    </source>
</evidence>
<keyword evidence="4" id="KW-1185">Reference proteome</keyword>
<protein>
    <submittedName>
        <fullName evidence="3">Uncharacterized protein</fullName>
    </submittedName>
</protein>
<keyword evidence="1" id="KW-0812">Transmembrane</keyword>
<keyword evidence="1" id="KW-0472">Membrane</keyword>
<organism evidence="3 4">
    <name type="scientific">Littorina saxatilis</name>
    <dbReference type="NCBI Taxonomy" id="31220"/>
    <lineage>
        <taxon>Eukaryota</taxon>
        <taxon>Metazoa</taxon>
        <taxon>Spiralia</taxon>
        <taxon>Lophotrochozoa</taxon>
        <taxon>Mollusca</taxon>
        <taxon>Gastropoda</taxon>
        <taxon>Caenogastropoda</taxon>
        <taxon>Littorinimorpha</taxon>
        <taxon>Littorinoidea</taxon>
        <taxon>Littorinidae</taxon>
        <taxon>Littorina</taxon>
    </lineage>
</organism>
<dbReference type="AlphaFoldDB" id="A0AAN9B1K0"/>